<dbReference type="Proteomes" id="UP001500889">
    <property type="component" value="Chromosome A"/>
</dbReference>
<accession>A0AAU9G3H4</accession>
<evidence type="ECO:0000313" key="3">
    <source>
        <dbReference type="Proteomes" id="UP001500889"/>
    </source>
</evidence>
<name>A0AAU9G3H4_DROMD</name>
<feature type="signal peptide" evidence="1">
    <location>
        <begin position="1"/>
        <end position="20"/>
    </location>
</feature>
<keyword evidence="3" id="KW-1185">Reference proteome</keyword>
<organism evidence="2 3">
    <name type="scientific">Drosophila madeirensis</name>
    <name type="common">Fruit fly</name>
    <dbReference type="NCBI Taxonomy" id="30013"/>
    <lineage>
        <taxon>Eukaryota</taxon>
        <taxon>Metazoa</taxon>
        <taxon>Ecdysozoa</taxon>
        <taxon>Arthropoda</taxon>
        <taxon>Hexapoda</taxon>
        <taxon>Insecta</taxon>
        <taxon>Pterygota</taxon>
        <taxon>Neoptera</taxon>
        <taxon>Endopterygota</taxon>
        <taxon>Diptera</taxon>
        <taxon>Brachycera</taxon>
        <taxon>Muscomorpha</taxon>
        <taxon>Ephydroidea</taxon>
        <taxon>Drosophilidae</taxon>
        <taxon>Drosophila</taxon>
        <taxon>Sophophora</taxon>
    </lineage>
</organism>
<proteinExistence type="predicted"/>
<dbReference type="AlphaFoldDB" id="A0AAU9G3H4"/>
<reference evidence="2 3" key="1">
    <citation type="submission" date="2024-02" db="EMBL/GenBank/DDBJ databases">
        <title>A chromosome-level genome assembly of Drosophila madeirensis, a fruit fly species endemic to Madeira island.</title>
        <authorList>
            <person name="Tomihara K."/>
            <person name="Llopart A."/>
            <person name="Yamamoto D."/>
        </authorList>
    </citation>
    <scope>NUCLEOTIDE SEQUENCE [LARGE SCALE GENOMIC DNA]</scope>
    <source>
        <strain evidence="2 3">RF1</strain>
    </source>
</reference>
<sequence>MSKLSICLLLVVVLVVAIQADGDGRRPCEGRCTIRDLNSPRLLCVRDPRSNTCTKLRPCRLRELNCRRRDSGLAPLKASCTTRCRNILGGSGVSGQCAKRIRTQSPRSSDSKRVRECRRRKCIDDNIAGCWKDRQGACIVQTRCEASRRNCVRQSNQWIRTSQWRCSGNVQGGGARKCRNQPIVIKD</sequence>
<keyword evidence="1" id="KW-0732">Signal</keyword>
<gene>
    <name evidence="2" type="ORF">DMAD_02386</name>
</gene>
<feature type="chain" id="PRO_5044009509" evidence="1">
    <location>
        <begin position="21"/>
        <end position="187"/>
    </location>
</feature>
<protein>
    <submittedName>
        <fullName evidence="2">Uncharacterized protein</fullName>
    </submittedName>
</protein>
<evidence type="ECO:0000256" key="1">
    <source>
        <dbReference type="SAM" id="SignalP"/>
    </source>
</evidence>
<dbReference type="EMBL" id="AP029266">
    <property type="protein sequence ID" value="BFG03038.1"/>
    <property type="molecule type" value="Genomic_DNA"/>
</dbReference>
<evidence type="ECO:0000313" key="2">
    <source>
        <dbReference type="EMBL" id="BFG03038.1"/>
    </source>
</evidence>